<dbReference type="InterPro" id="IPR022742">
    <property type="entry name" value="Hydrolase_4"/>
</dbReference>
<protein>
    <submittedName>
        <fullName evidence="2">Alpha/beta hydrolase</fullName>
    </submittedName>
</protein>
<accession>A0ABV3X6L8</accession>
<comment type="caution">
    <text evidence="2">The sequence shown here is derived from an EMBL/GenBank/DDBJ whole genome shotgun (WGS) entry which is preliminary data.</text>
</comment>
<sequence>MRTLATVLLSSLVTALLLTVFSMGALFYTVGGYFVDLALKRGSMSDPMAPPVISTSLSDPNVTLPKKPEARSEDWSIRSFDGLHLVGTHFSPSVRSHRWVVLLHGYGRSQEDTWDYAEAYIEHGYHVLTPDLRASGRSEGQYITMGALESRDVSAWVARIAEADPEARVVLHGVSMGAATALLAAGRSDMPGSLAAVIEDSGYTSAEDMFTRKMEGFNLPAHLIMRGVNYMSRERTGVALSDASAIEAVRHTKVPTLFIHGTSDLLVPYGMMQELKNASNAPVKEELTVDGAWHAATKAKEPQKYYHRVFEFDDRWTS</sequence>
<feature type="domain" description="Serine aminopeptidase S33" evidence="1">
    <location>
        <begin position="98"/>
        <end position="198"/>
    </location>
</feature>
<dbReference type="RefSeq" id="WP_368847466.1">
    <property type="nucleotide sequence ID" value="NZ_CP194411.1"/>
</dbReference>
<keyword evidence="3" id="KW-1185">Reference proteome</keyword>
<keyword evidence="2" id="KW-0378">Hydrolase</keyword>
<name>A0ABV3X6L8_9FIRM</name>
<evidence type="ECO:0000313" key="3">
    <source>
        <dbReference type="Proteomes" id="UP001559623"/>
    </source>
</evidence>
<gene>
    <name evidence="2" type="ORF">QCO44_08875</name>
</gene>
<dbReference type="InterPro" id="IPR052920">
    <property type="entry name" value="DNA-binding_regulatory"/>
</dbReference>
<proteinExistence type="predicted"/>
<organism evidence="2 3">
    <name type="scientific">Selenomonas sputigena</name>
    <dbReference type="NCBI Taxonomy" id="69823"/>
    <lineage>
        <taxon>Bacteria</taxon>
        <taxon>Bacillati</taxon>
        <taxon>Bacillota</taxon>
        <taxon>Negativicutes</taxon>
        <taxon>Selenomonadales</taxon>
        <taxon>Selenomonadaceae</taxon>
        <taxon>Selenomonas</taxon>
    </lineage>
</organism>
<evidence type="ECO:0000313" key="2">
    <source>
        <dbReference type="EMBL" id="MEX5285743.1"/>
    </source>
</evidence>
<dbReference type="InterPro" id="IPR029058">
    <property type="entry name" value="AB_hydrolase_fold"/>
</dbReference>
<dbReference type="PANTHER" id="PTHR43358">
    <property type="entry name" value="ALPHA/BETA-HYDROLASE"/>
    <property type="match status" value="1"/>
</dbReference>
<reference evidence="2 3" key="1">
    <citation type="submission" date="2023-04" db="EMBL/GenBank/DDBJ databases">
        <title>Genome Sequence of Selenomonas sputigena ATCC 33150.</title>
        <authorList>
            <person name="Miller D.P."/>
            <person name="Anvari S."/>
            <person name="Polson S.W."/>
            <person name="Macdonald M."/>
            <person name="Mcdowell J.V."/>
        </authorList>
    </citation>
    <scope>NUCLEOTIDE SEQUENCE [LARGE SCALE GENOMIC DNA]</scope>
    <source>
        <strain evidence="2 3">ATCC 33150</strain>
    </source>
</reference>
<evidence type="ECO:0000259" key="1">
    <source>
        <dbReference type="Pfam" id="PF12146"/>
    </source>
</evidence>
<dbReference type="Gene3D" id="3.40.50.1820">
    <property type="entry name" value="alpha/beta hydrolase"/>
    <property type="match status" value="1"/>
</dbReference>
<dbReference type="SUPFAM" id="SSF53474">
    <property type="entry name" value="alpha/beta-Hydrolases"/>
    <property type="match status" value="1"/>
</dbReference>
<dbReference type="Pfam" id="PF12146">
    <property type="entry name" value="Hydrolase_4"/>
    <property type="match status" value="1"/>
</dbReference>
<dbReference type="Proteomes" id="UP001559623">
    <property type="component" value="Unassembled WGS sequence"/>
</dbReference>
<dbReference type="EMBL" id="JARVLH010000005">
    <property type="protein sequence ID" value="MEX5285743.1"/>
    <property type="molecule type" value="Genomic_DNA"/>
</dbReference>
<dbReference type="GO" id="GO:0016787">
    <property type="term" value="F:hydrolase activity"/>
    <property type="evidence" value="ECO:0007669"/>
    <property type="project" value="UniProtKB-KW"/>
</dbReference>
<dbReference type="PANTHER" id="PTHR43358:SF4">
    <property type="entry name" value="ALPHA_BETA HYDROLASE FOLD-1 DOMAIN-CONTAINING PROTEIN"/>
    <property type="match status" value="1"/>
</dbReference>